<dbReference type="InterPro" id="IPR037401">
    <property type="entry name" value="SnoaL-like"/>
</dbReference>
<dbReference type="SUPFAM" id="SSF54427">
    <property type="entry name" value="NTF2-like"/>
    <property type="match status" value="1"/>
</dbReference>
<evidence type="ECO:0000313" key="2">
    <source>
        <dbReference type="EMBL" id="GAA3885454.1"/>
    </source>
</evidence>
<reference evidence="3" key="1">
    <citation type="journal article" date="2019" name="Int. J. Syst. Evol. Microbiol.">
        <title>The Global Catalogue of Microorganisms (GCM) 10K type strain sequencing project: providing services to taxonomists for standard genome sequencing and annotation.</title>
        <authorList>
            <consortium name="The Broad Institute Genomics Platform"/>
            <consortium name="The Broad Institute Genome Sequencing Center for Infectious Disease"/>
            <person name="Wu L."/>
            <person name="Ma J."/>
        </authorList>
    </citation>
    <scope>NUCLEOTIDE SEQUENCE [LARGE SCALE GENOMIC DNA]</scope>
    <source>
        <strain evidence="3">JCM 16578</strain>
    </source>
</reference>
<dbReference type="EMBL" id="BAAAZA010000021">
    <property type="protein sequence ID" value="GAA3885454.1"/>
    <property type="molecule type" value="Genomic_DNA"/>
</dbReference>
<protein>
    <recommendedName>
        <fullName evidence="1">SnoaL-like domain-containing protein</fullName>
    </recommendedName>
</protein>
<comment type="caution">
    <text evidence="2">The sequence shown here is derived from an EMBL/GenBank/DDBJ whole genome shotgun (WGS) entry which is preliminary data.</text>
</comment>
<accession>A0ABP7KRB8</accession>
<dbReference type="CDD" id="cd00531">
    <property type="entry name" value="NTF2_like"/>
    <property type="match status" value="1"/>
</dbReference>
<dbReference type="Gene3D" id="3.10.450.50">
    <property type="match status" value="1"/>
</dbReference>
<keyword evidence="3" id="KW-1185">Reference proteome</keyword>
<organism evidence="2 3">
    <name type="scientific">Streptomyces lannensis</name>
    <dbReference type="NCBI Taxonomy" id="766498"/>
    <lineage>
        <taxon>Bacteria</taxon>
        <taxon>Bacillati</taxon>
        <taxon>Actinomycetota</taxon>
        <taxon>Actinomycetes</taxon>
        <taxon>Kitasatosporales</taxon>
        <taxon>Streptomycetaceae</taxon>
        <taxon>Streptomyces</taxon>
    </lineage>
</organism>
<name>A0ABP7KRB8_9ACTN</name>
<gene>
    <name evidence="2" type="ORF">GCM10022207_61010</name>
</gene>
<dbReference type="InterPro" id="IPR032710">
    <property type="entry name" value="NTF2-like_dom_sf"/>
</dbReference>
<evidence type="ECO:0000259" key="1">
    <source>
        <dbReference type="Pfam" id="PF13577"/>
    </source>
</evidence>
<evidence type="ECO:0000313" key="3">
    <source>
        <dbReference type="Proteomes" id="UP001501563"/>
    </source>
</evidence>
<sequence>MTSETGEPVSDADHVTLERLATEVNWRVDAGVAESIPELFTADGSIATFGEPSVGHEALAAWGRMMDTDKPLAGVRHVLTNFRFTTDGPGRVTGTFYVTAYLPGAPASQGTVPFAMGQCTDHYRRTEQGWKVASRVFEPFFLRDQAA</sequence>
<proteinExistence type="predicted"/>
<feature type="domain" description="SnoaL-like" evidence="1">
    <location>
        <begin position="17"/>
        <end position="135"/>
    </location>
</feature>
<dbReference type="Pfam" id="PF13577">
    <property type="entry name" value="SnoaL_4"/>
    <property type="match status" value="1"/>
</dbReference>
<dbReference type="RefSeq" id="WP_345552623.1">
    <property type="nucleotide sequence ID" value="NZ_BAAAZA010000021.1"/>
</dbReference>
<dbReference type="Proteomes" id="UP001501563">
    <property type="component" value="Unassembled WGS sequence"/>
</dbReference>